<feature type="transmembrane region" description="Helical" evidence="1">
    <location>
        <begin position="7"/>
        <end position="27"/>
    </location>
</feature>
<proteinExistence type="predicted"/>
<gene>
    <name evidence="2" type="ORF">LJ207_01120</name>
</gene>
<protein>
    <recommendedName>
        <fullName evidence="4">Regulatory protein YycH-like domain-containing protein</fullName>
    </recommendedName>
</protein>
<name>A0AAW4WS47_9FIRM</name>
<dbReference type="RefSeq" id="WP_229343264.1">
    <property type="nucleotide sequence ID" value="NZ_JAJFAT010000001.1"/>
</dbReference>
<evidence type="ECO:0000313" key="3">
    <source>
        <dbReference type="Proteomes" id="UP001199296"/>
    </source>
</evidence>
<organism evidence="2 3">
    <name type="scientific">Halanaerobium polyolivorans</name>
    <dbReference type="NCBI Taxonomy" id="2886943"/>
    <lineage>
        <taxon>Bacteria</taxon>
        <taxon>Bacillati</taxon>
        <taxon>Bacillota</taxon>
        <taxon>Clostridia</taxon>
        <taxon>Halanaerobiales</taxon>
        <taxon>Halanaerobiaceae</taxon>
        <taxon>Halanaerobium</taxon>
    </lineage>
</organism>
<keyword evidence="1" id="KW-1133">Transmembrane helix</keyword>
<dbReference type="AlphaFoldDB" id="A0AAW4WS47"/>
<keyword evidence="1" id="KW-0472">Membrane</keyword>
<keyword evidence="1" id="KW-0812">Transmembrane</keyword>
<evidence type="ECO:0008006" key="4">
    <source>
        <dbReference type="Google" id="ProtNLM"/>
    </source>
</evidence>
<accession>A0AAW4WS47</accession>
<evidence type="ECO:0000256" key="1">
    <source>
        <dbReference type="SAM" id="Phobius"/>
    </source>
</evidence>
<reference evidence="2 3" key="1">
    <citation type="submission" date="2021-10" db="EMBL/GenBank/DDBJ databases">
        <authorList>
            <person name="Grouzdev D.S."/>
            <person name="Pantiukh K.S."/>
            <person name="Krutkina M.S."/>
        </authorList>
    </citation>
    <scope>NUCLEOTIDE SEQUENCE [LARGE SCALE GENOMIC DNA]</scope>
    <source>
        <strain evidence="2 3">Z-7514</strain>
    </source>
</reference>
<sequence>MIKRSRIKLLFVLIIVILAIFFINFVFNQAEEGTKTENKVLEDKLDERGIIKSEVAEKIIEDKARTVINTISLKDFSKLAGYIHPEKGLRFTPYTHVQVAKDIVFRKNQVRDFFEDETKYFWGHYDGTGKDIKLTPAEYYEEFIYSEDFINAEEIGYNEVLSSGNMLENQFEVYEQPIIVEYYFSGFEPKYAGMDWKSLRLVFEKHENSWKLTGIIHNQWTI</sequence>
<dbReference type="Proteomes" id="UP001199296">
    <property type="component" value="Unassembled WGS sequence"/>
</dbReference>
<keyword evidence="3" id="KW-1185">Reference proteome</keyword>
<comment type="caution">
    <text evidence="2">The sequence shown here is derived from an EMBL/GenBank/DDBJ whole genome shotgun (WGS) entry which is preliminary data.</text>
</comment>
<dbReference type="EMBL" id="JAJFAT010000001">
    <property type="protein sequence ID" value="MCC3143922.1"/>
    <property type="molecule type" value="Genomic_DNA"/>
</dbReference>
<evidence type="ECO:0000313" key="2">
    <source>
        <dbReference type="EMBL" id="MCC3143922.1"/>
    </source>
</evidence>